<evidence type="ECO:0000313" key="1">
    <source>
        <dbReference type="EMBL" id="AXJ12807.1"/>
    </source>
</evidence>
<dbReference type="Proteomes" id="UP000255411">
    <property type="component" value="Chromosome"/>
</dbReference>
<accession>A0A345VJA5</accession>
<sequence>MKKKEQSSRQIVMGHLMTIMGIDIKKATWIVAEMEKEGLI</sequence>
<dbReference type="EMBL" id="CP022601">
    <property type="protein sequence ID" value="AXJ12807.1"/>
    <property type="molecule type" value="Genomic_DNA"/>
</dbReference>
<dbReference type="RefSeq" id="WP_115130050.1">
    <property type="nucleotide sequence ID" value="NZ_CP022601.1"/>
</dbReference>
<name>A0A345VJA5_9STRE</name>
<evidence type="ECO:0000313" key="2">
    <source>
        <dbReference type="Proteomes" id="UP000255411"/>
    </source>
</evidence>
<protein>
    <recommendedName>
        <fullName evidence="3">MarR family transcriptional regulator</fullName>
    </recommendedName>
</protein>
<proteinExistence type="predicted"/>
<evidence type="ECO:0008006" key="3">
    <source>
        <dbReference type="Google" id="ProtNLM"/>
    </source>
</evidence>
<reference evidence="1 2" key="1">
    <citation type="submission" date="2017-07" db="EMBL/GenBank/DDBJ databases">
        <title>Streptococcus pluranimalium as cause of bovine abortion.</title>
        <authorList>
            <person name="Rodriguez Campos S."/>
            <person name="Gobeli Brawand S."/>
            <person name="Brodard I."/>
            <person name="Rychener L."/>
            <person name="Perreten V."/>
        </authorList>
    </citation>
    <scope>NUCLEOTIDE SEQUENCE [LARGE SCALE GENOMIC DNA]</scope>
    <source>
        <strain evidence="1 2">14A0014</strain>
    </source>
</reference>
<gene>
    <name evidence="1" type="ORF">Sp14A_08860</name>
</gene>
<dbReference type="AlphaFoldDB" id="A0A345VJA5"/>
<organism evidence="1 2">
    <name type="scientific">Streptococcus pluranimalium</name>
    <dbReference type="NCBI Taxonomy" id="82348"/>
    <lineage>
        <taxon>Bacteria</taxon>
        <taxon>Bacillati</taxon>
        <taxon>Bacillota</taxon>
        <taxon>Bacilli</taxon>
        <taxon>Lactobacillales</taxon>
        <taxon>Streptococcaceae</taxon>
        <taxon>Streptococcus</taxon>
    </lineage>
</organism>